<comment type="subcellular location">
    <subcellularLocation>
        <location evidence="5">Cell membrane</location>
        <topology evidence="5">Multi-pass membrane protein</topology>
    </subcellularLocation>
    <subcellularLocation>
        <location evidence="1">Membrane</location>
        <topology evidence="1">Multi-pass membrane protein</topology>
    </subcellularLocation>
</comment>
<evidence type="ECO:0000256" key="2">
    <source>
        <dbReference type="ARBA" id="ARBA00022692"/>
    </source>
</evidence>
<keyword evidence="3 5" id="KW-1133">Transmembrane helix</keyword>
<evidence type="ECO:0000256" key="4">
    <source>
        <dbReference type="ARBA" id="ARBA00023136"/>
    </source>
</evidence>
<proteinExistence type="inferred from homology"/>
<reference evidence="6" key="2">
    <citation type="submission" date="2020-09" db="EMBL/GenBank/DDBJ databases">
        <authorList>
            <person name="Sun Q."/>
            <person name="Kim S."/>
        </authorList>
    </citation>
    <scope>NUCLEOTIDE SEQUENCE</scope>
    <source>
        <strain evidence="6">KCTC 32296</strain>
    </source>
</reference>
<keyword evidence="2 5" id="KW-0812">Transmembrane</keyword>
<evidence type="ECO:0000256" key="1">
    <source>
        <dbReference type="ARBA" id="ARBA00004141"/>
    </source>
</evidence>
<dbReference type="EMBL" id="BMZB01000001">
    <property type="protein sequence ID" value="GGZ27835.1"/>
    <property type="molecule type" value="Genomic_DNA"/>
</dbReference>
<dbReference type="InterPro" id="IPR002781">
    <property type="entry name" value="TM_pro_TauE-like"/>
</dbReference>
<reference evidence="6" key="1">
    <citation type="journal article" date="2014" name="Int. J. Syst. Evol. Microbiol.">
        <title>Complete genome sequence of Corynebacterium casei LMG S-19264T (=DSM 44701T), isolated from a smear-ripened cheese.</title>
        <authorList>
            <consortium name="US DOE Joint Genome Institute (JGI-PGF)"/>
            <person name="Walter F."/>
            <person name="Albersmeier A."/>
            <person name="Kalinowski J."/>
            <person name="Ruckert C."/>
        </authorList>
    </citation>
    <scope>NUCLEOTIDE SEQUENCE</scope>
    <source>
        <strain evidence="6">KCTC 32296</strain>
    </source>
</reference>
<dbReference type="GO" id="GO:0005886">
    <property type="term" value="C:plasma membrane"/>
    <property type="evidence" value="ECO:0007669"/>
    <property type="project" value="UniProtKB-SubCell"/>
</dbReference>
<evidence type="ECO:0000256" key="3">
    <source>
        <dbReference type="ARBA" id="ARBA00022989"/>
    </source>
</evidence>
<organism evidence="6 7">
    <name type="scientific">Asticcacaulis endophyticus</name>
    <dbReference type="NCBI Taxonomy" id="1395890"/>
    <lineage>
        <taxon>Bacteria</taxon>
        <taxon>Pseudomonadati</taxon>
        <taxon>Pseudomonadota</taxon>
        <taxon>Alphaproteobacteria</taxon>
        <taxon>Caulobacterales</taxon>
        <taxon>Caulobacteraceae</taxon>
        <taxon>Asticcacaulis</taxon>
    </lineage>
</organism>
<dbReference type="InterPro" id="IPR051598">
    <property type="entry name" value="TSUP/Inactive_protease-like"/>
</dbReference>
<keyword evidence="7" id="KW-1185">Reference proteome</keyword>
<accession>A0A918Q187</accession>
<dbReference type="AlphaFoldDB" id="A0A918Q187"/>
<protein>
    <recommendedName>
        <fullName evidence="5">Probable membrane transporter protein</fullName>
    </recommendedName>
</protein>
<evidence type="ECO:0000256" key="5">
    <source>
        <dbReference type="RuleBase" id="RU363041"/>
    </source>
</evidence>
<feature type="transmembrane region" description="Helical" evidence="5">
    <location>
        <begin position="245"/>
        <end position="263"/>
    </location>
</feature>
<keyword evidence="4 5" id="KW-0472">Membrane</keyword>
<dbReference type="PANTHER" id="PTHR43701">
    <property type="entry name" value="MEMBRANE TRANSPORTER PROTEIN MJ0441-RELATED"/>
    <property type="match status" value="1"/>
</dbReference>
<feature type="transmembrane region" description="Helical" evidence="5">
    <location>
        <begin position="12"/>
        <end position="33"/>
    </location>
</feature>
<gene>
    <name evidence="6" type="ORF">GCM10011273_11930</name>
</gene>
<dbReference type="Pfam" id="PF01925">
    <property type="entry name" value="TauE"/>
    <property type="match status" value="1"/>
</dbReference>
<feature type="transmembrane region" description="Helical" evidence="5">
    <location>
        <begin position="275"/>
        <end position="295"/>
    </location>
</feature>
<feature type="transmembrane region" description="Helical" evidence="5">
    <location>
        <begin position="118"/>
        <end position="136"/>
    </location>
</feature>
<evidence type="ECO:0000313" key="6">
    <source>
        <dbReference type="EMBL" id="GGZ27835.1"/>
    </source>
</evidence>
<feature type="transmembrane region" description="Helical" evidence="5">
    <location>
        <begin position="216"/>
        <end position="239"/>
    </location>
</feature>
<name>A0A918Q187_9CAUL</name>
<feature type="transmembrane region" description="Helical" evidence="5">
    <location>
        <begin position="86"/>
        <end position="106"/>
    </location>
</feature>
<dbReference type="Proteomes" id="UP000662572">
    <property type="component" value="Unassembled WGS sequence"/>
</dbReference>
<dbReference type="PANTHER" id="PTHR43701:SF12">
    <property type="entry name" value="MEMBRANE TRANSPORTER PROTEIN YTNM-RELATED"/>
    <property type="match status" value="1"/>
</dbReference>
<sequence length="309" mass="32500">MNVDIYLPIAEMSVNVLTMVGLGVLVGFVSGLFGVGGGFLMAPVLVSLGIPPSVAVASQAGHVLATSTSSVMSYSQSDSVDYRMGAVMAAGGVVGAIIGVEIFRILRLLGQIDLVVSVAYLLVLGSIGGMMLNESLSAMLRRRKGESPPRPKVKRPVWIYGLPFKMRFPRSGLYISFIPPAAIGLLVGILSAMMGVGGGFLIVPAMIYILRMKASVVVGTSLFQIIITTLVTMILQAVRNHSVDMILALILLAGGVVGGQAGIRMASRFRADELRAIMAVIILMAGLQMGLSLFVPPQDPFVLVPTGQQ</sequence>
<comment type="similarity">
    <text evidence="5">Belongs to the 4-toluene sulfonate uptake permease (TSUP) (TC 2.A.102) family.</text>
</comment>
<feature type="transmembrane region" description="Helical" evidence="5">
    <location>
        <begin position="39"/>
        <end position="65"/>
    </location>
</feature>
<keyword evidence="5" id="KW-1003">Cell membrane</keyword>
<comment type="caution">
    <text evidence="6">The sequence shown here is derived from an EMBL/GenBank/DDBJ whole genome shotgun (WGS) entry which is preliminary data.</text>
</comment>
<feature type="transmembrane region" description="Helical" evidence="5">
    <location>
        <begin position="183"/>
        <end position="209"/>
    </location>
</feature>
<evidence type="ECO:0000313" key="7">
    <source>
        <dbReference type="Proteomes" id="UP000662572"/>
    </source>
</evidence>